<evidence type="ECO:0000313" key="4">
    <source>
        <dbReference type="Proteomes" id="UP000824220"/>
    </source>
</evidence>
<dbReference type="Pfam" id="PF01551">
    <property type="entry name" value="Peptidase_M23"/>
    <property type="match status" value="1"/>
</dbReference>
<dbReference type="InterPro" id="IPR011055">
    <property type="entry name" value="Dup_hybrid_motif"/>
</dbReference>
<dbReference type="EMBL" id="DXAM01000098">
    <property type="protein sequence ID" value="HJA04619.1"/>
    <property type="molecule type" value="Genomic_DNA"/>
</dbReference>
<dbReference type="SUPFAM" id="SSF51261">
    <property type="entry name" value="Duplicated hybrid motif"/>
    <property type="match status" value="1"/>
</dbReference>
<sequence>MRSRNTAEPRRRRSRPLRALTAVVLLLAAAADPSTAVARAAPTDEAPRWVWPGGVAEVVRPYEAPANPYGAGHRGVDVAVAGEEVAAPDDGVVAFRGVVVDRPLITIDHGGGLVSTLEPVDSDLAAGTAVSRGQLVGTLADGGHAAAGSLHLGARLDGEYINPLALLGAIERPVLLPCCA</sequence>
<comment type="caution">
    <text evidence="3">The sequence shown here is derived from an EMBL/GenBank/DDBJ whole genome shotgun (WGS) entry which is preliminary data.</text>
</comment>
<gene>
    <name evidence="3" type="ORF">H9800_07120</name>
</gene>
<evidence type="ECO:0000259" key="2">
    <source>
        <dbReference type="Pfam" id="PF01551"/>
    </source>
</evidence>
<dbReference type="Gene3D" id="2.70.70.10">
    <property type="entry name" value="Glucose Permease (Domain IIA)"/>
    <property type="match status" value="1"/>
</dbReference>
<feature type="domain" description="M23ase beta-sheet core" evidence="2">
    <location>
        <begin position="72"/>
        <end position="163"/>
    </location>
</feature>
<organism evidence="3 4">
    <name type="scientific">Candidatus Microbacterium stercoravium</name>
    <dbReference type="NCBI Taxonomy" id="2838697"/>
    <lineage>
        <taxon>Bacteria</taxon>
        <taxon>Bacillati</taxon>
        <taxon>Actinomycetota</taxon>
        <taxon>Actinomycetes</taxon>
        <taxon>Micrococcales</taxon>
        <taxon>Microbacteriaceae</taxon>
        <taxon>Microbacterium</taxon>
    </lineage>
</organism>
<dbReference type="AlphaFoldDB" id="A0A9D2KGD9"/>
<keyword evidence="1" id="KW-0732">Signal</keyword>
<dbReference type="PANTHER" id="PTHR21666">
    <property type="entry name" value="PEPTIDASE-RELATED"/>
    <property type="match status" value="1"/>
</dbReference>
<protein>
    <submittedName>
        <fullName evidence="3">M23 family metallopeptidase</fullName>
    </submittedName>
</protein>
<dbReference type="CDD" id="cd12797">
    <property type="entry name" value="M23_peptidase"/>
    <property type="match status" value="1"/>
</dbReference>
<feature type="signal peptide" evidence="1">
    <location>
        <begin position="1"/>
        <end position="40"/>
    </location>
</feature>
<reference evidence="3" key="2">
    <citation type="submission" date="2021-04" db="EMBL/GenBank/DDBJ databases">
        <authorList>
            <person name="Gilroy R."/>
        </authorList>
    </citation>
    <scope>NUCLEOTIDE SEQUENCE</scope>
    <source>
        <strain evidence="3">ChiHjej8B7-3636</strain>
    </source>
</reference>
<evidence type="ECO:0000313" key="3">
    <source>
        <dbReference type="EMBL" id="HJA04619.1"/>
    </source>
</evidence>
<accession>A0A9D2KGD9</accession>
<proteinExistence type="predicted"/>
<dbReference type="InterPro" id="IPR016047">
    <property type="entry name" value="M23ase_b-sheet_dom"/>
</dbReference>
<dbReference type="InterPro" id="IPR050570">
    <property type="entry name" value="Cell_wall_metabolism_enzyme"/>
</dbReference>
<name>A0A9D2KGD9_9MICO</name>
<reference evidence="3" key="1">
    <citation type="journal article" date="2021" name="PeerJ">
        <title>Extensive microbial diversity within the chicken gut microbiome revealed by metagenomics and culture.</title>
        <authorList>
            <person name="Gilroy R."/>
            <person name="Ravi A."/>
            <person name="Getino M."/>
            <person name="Pursley I."/>
            <person name="Horton D.L."/>
            <person name="Alikhan N.F."/>
            <person name="Baker D."/>
            <person name="Gharbi K."/>
            <person name="Hall N."/>
            <person name="Watson M."/>
            <person name="Adriaenssens E.M."/>
            <person name="Foster-Nyarko E."/>
            <person name="Jarju S."/>
            <person name="Secka A."/>
            <person name="Antonio M."/>
            <person name="Oren A."/>
            <person name="Chaudhuri R.R."/>
            <person name="La Ragione R."/>
            <person name="Hildebrand F."/>
            <person name="Pallen M.J."/>
        </authorList>
    </citation>
    <scope>NUCLEOTIDE SEQUENCE</scope>
    <source>
        <strain evidence="3">ChiHjej8B7-3636</strain>
    </source>
</reference>
<feature type="chain" id="PRO_5039434967" evidence="1">
    <location>
        <begin position="41"/>
        <end position="180"/>
    </location>
</feature>
<dbReference type="GO" id="GO:0004222">
    <property type="term" value="F:metalloendopeptidase activity"/>
    <property type="evidence" value="ECO:0007669"/>
    <property type="project" value="TreeGrafter"/>
</dbReference>
<dbReference type="Proteomes" id="UP000824220">
    <property type="component" value="Unassembled WGS sequence"/>
</dbReference>
<dbReference type="PANTHER" id="PTHR21666:SF270">
    <property type="entry name" value="MUREIN HYDROLASE ACTIVATOR ENVC"/>
    <property type="match status" value="1"/>
</dbReference>
<evidence type="ECO:0000256" key="1">
    <source>
        <dbReference type="SAM" id="SignalP"/>
    </source>
</evidence>